<feature type="region of interest" description="Disordered" evidence="7">
    <location>
        <begin position="349"/>
        <end position="372"/>
    </location>
</feature>
<sequence length="1650" mass="184720">MENLQGSRLADGTDHFTTLSVDDAANNMSFNVLNELAERSGEENFEDDIIVSAELVGTLKHIMRRLTKAQKQIKILKERLRAQARNTSPESQGETIDTESGDKQTLTLLQEYINLELFLWGQLAKILHDEYKRCTDVYASTMSLQDRAPFESLIKTVCNNAPFCEYMGEMINFNVERDDLLSRSEGRSIQSEPILYKSVVRTQSIATYTAFLLVEGSRGNFLDSTPIQDLCKVIIGEKKRQKRLIALSLVFSRLEEDDQAVGEALSQQLPRVLLQRLRHLVHRIFGYPENNGISPSQRWSRSPFRHYSAVIRSELNSPTLSRKTSPEVAAGSSVGVPCVKEAQQVLPQSKQMSLSSHSQFAGSEQASSSPMFDRSTIPIKEVEHESTLAEFNQGGGDDLISRPHKKRKFETGEESPRFRKLPDFWQPRRGDRVGRGPMWCFNDQGKKCDFGEVVEVTTAEEVVVRWIRSVDCPPHSREGNRFFRYKYKGPNDQVVPWDHFLNIQTLMPENIDFKMEEFMLCCAVVGALCHQRETVLPALQFQTVESMFYVLSRVDLDAATAAVETEEKKTLGFVLSEDNVEMNADERELLEVRLNWSAELQTTKSHYRKMRELVGRVGWVLNSLFTHKKLALIFLELGGLKQIIKLTDGRLDPVTMYGCCIVLSQLARAAVFENLLRNHGEYFEPILNFILHQWKVASSHDVQGSAGGFLFLALSFPYVVTFFDAHQGPQATLGLIERLLQSSEEQFDVICPGVTLAALKCAYVYLISHLMLATRVIFRKHRFLSVLVTDSAPERSLPRDPATVESVLGYLSAPSATIPDISTETIQSLLTRDRLAAFRFFADNNFHQILLRCAQFYFTQGRWDLLAASLNVLCVLVVVPFFRPLVADAQYPESGVAHLIMIVSELTSAFQNGNASRESHLIPCVATSLQILLNLTRLPADKNDDVCVATFNRVCGMIRANDGVRTLLEVLKVRKDPAMSVKLQLFPVVARALQLMVTLRRYADTRLLFDALGVGSVARELMTQYGDIQKEYLTMMGPRYVASEVHATGRFMENIKCFLFDETNRTTPSVSVDPVELEQRQAVIARSHISYSRESLLELICRHLETEGLLNAASALRRDAPLSCDIAMAQHSANASPDMALSPIGAPTLDGIVRSYLRQQHEKCTNPITTLPQFDLRKGHVYYPLDAPVDQTRNAFNRRLVQKMGLDFSLRTRTNENHFTYRNPGYLFDITGSGDELQGDSVAFCDGGETLVVGTSEGGIALFDTFPDDSTDDKLSEQHLAFDNGSVVGIYVSDDSALLGLVNAEHKVAVMGRNELPAVKYQVEDSRAAMFSCCNTYLLATCDEEHTCRLYDLRAQCEVRHFSDPSWVGENVDNVATFDQFSQLVLSDAVLWDVRCGDRPICRFDRFTNSFCNIFHPFNPLVMIDEKVWDLRTLSILQTVPSFRNSSSFYTSPFRRVIYSFREASALSHTATPVLSVVDSYTFETVFSTEVRPAFRAFAIEPSDRYCAAILDGDAAAVVRVFSTSSGPLPGQQAFSLPQNDRSNDSGAGLAESDDDDEVGNNGSWSGGYDEDDDDGEDDSDSYEWASASDSPEYYSNTETTSDSDSAEVDGGGDGSDTWTMGEEETTESQDEAASRNGENSDDEASLEST</sequence>
<protein>
    <submittedName>
        <fullName evidence="8">Uncharacterized protein</fullName>
    </submittedName>
</protein>
<dbReference type="GO" id="GO:0080008">
    <property type="term" value="C:Cul4-RING E3 ubiquitin ligase complex"/>
    <property type="evidence" value="ECO:0007669"/>
    <property type="project" value="TreeGrafter"/>
</dbReference>
<evidence type="ECO:0000256" key="7">
    <source>
        <dbReference type="SAM" id="MobiDB-lite"/>
    </source>
</evidence>
<organism evidence="8 9">
    <name type="scientific">Trypanosoma brucei equiperdum</name>
    <dbReference type="NCBI Taxonomy" id="630700"/>
    <lineage>
        <taxon>Eukaryota</taxon>
        <taxon>Discoba</taxon>
        <taxon>Euglenozoa</taxon>
        <taxon>Kinetoplastea</taxon>
        <taxon>Metakinetoplastina</taxon>
        <taxon>Trypanosomatida</taxon>
        <taxon>Trypanosomatidae</taxon>
        <taxon>Trypanosoma</taxon>
    </lineage>
</organism>
<dbReference type="EMBL" id="QSBY01000011">
    <property type="protein sequence ID" value="RHW68527.1"/>
    <property type="molecule type" value="Genomic_DNA"/>
</dbReference>
<comment type="caution">
    <text evidence="8">The sequence shown here is derived from an EMBL/GenBank/DDBJ whole genome shotgun (WGS) entry which is preliminary data.</text>
</comment>
<keyword evidence="4" id="KW-0833">Ubl conjugation pathway</keyword>
<feature type="compositionally biased region" description="Polar residues" evidence="7">
    <location>
        <begin position="1530"/>
        <end position="1541"/>
    </location>
</feature>
<feature type="compositionally biased region" description="Acidic residues" evidence="7">
    <location>
        <begin position="1569"/>
        <end position="1582"/>
    </location>
</feature>
<feature type="region of interest" description="Disordered" evidence="7">
    <location>
        <begin position="391"/>
        <end position="413"/>
    </location>
</feature>
<feature type="compositionally biased region" description="Polar residues" evidence="7">
    <location>
        <begin position="349"/>
        <end position="370"/>
    </location>
</feature>
<name>A0A3L6L005_9TRYP</name>
<dbReference type="Gene3D" id="2.130.10.10">
    <property type="entry name" value="YVTN repeat-like/Quinoprotein amine dehydrogenase"/>
    <property type="match status" value="1"/>
</dbReference>
<proteinExistence type="inferred from homology"/>
<dbReference type="PROSITE" id="PS50896">
    <property type="entry name" value="LISH"/>
    <property type="match status" value="1"/>
</dbReference>
<keyword evidence="5" id="KW-0539">Nucleus</keyword>
<comment type="similarity">
    <text evidence="3">Belongs to the VPRBP/DCAF1 family.</text>
</comment>
<reference evidence="8 9" key="1">
    <citation type="submission" date="2018-09" db="EMBL/GenBank/DDBJ databases">
        <title>whole genome sequence of T. equiperdum IVM-t1 strain.</title>
        <authorList>
            <person name="Suganuma K."/>
        </authorList>
    </citation>
    <scope>NUCLEOTIDE SEQUENCE [LARGE SCALE GENOMIC DNA]</scope>
    <source>
        <strain evidence="8 9">IVM-t1</strain>
    </source>
</reference>
<comment type="pathway">
    <text evidence="2">Protein modification; protein ubiquitination.</text>
</comment>
<dbReference type="InterPro" id="IPR006594">
    <property type="entry name" value="LisH"/>
</dbReference>
<dbReference type="InterPro" id="IPR016024">
    <property type="entry name" value="ARM-type_fold"/>
</dbReference>
<feature type="compositionally biased region" description="Acidic residues" evidence="7">
    <location>
        <begin position="1640"/>
        <end position="1650"/>
    </location>
</feature>
<dbReference type="InterPro" id="IPR015943">
    <property type="entry name" value="WD40/YVTN_repeat-like_dom_sf"/>
</dbReference>
<dbReference type="UniPathway" id="UPA00143"/>
<evidence type="ECO:0000256" key="2">
    <source>
        <dbReference type="ARBA" id="ARBA00004906"/>
    </source>
</evidence>
<dbReference type="InterPro" id="IPR033270">
    <property type="entry name" value="VPRBP/DCAF1"/>
</dbReference>
<evidence type="ECO:0000313" key="8">
    <source>
        <dbReference type="EMBL" id="RHW68527.1"/>
    </source>
</evidence>
<keyword evidence="6" id="KW-0175">Coiled coil</keyword>
<feature type="region of interest" description="Disordered" evidence="7">
    <location>
        <begin position="1530"/>
        <end position="1650"/>
    </location>
</feature>
<dbReference type="GO" id="GO:0005634">
    <property type="term" value="C:nucleus"/>
    <property type="evidence" value="ECO:0007669"/>
    <property type="project" value="UniProtKB-SubCell"/>
</dbReference>
<evidence type="ECO:0000256" key="4">
    <source>
        <dbReference type="ARBA" id="ARBA00022786"/>
    </source>
</evidence>
<accession>A0A3L6L005</accession>
<comment type="subcellular location">
    <subcellularLocation>
        <location evidence="1">Nucleus</location>
    </subcellularLocation>
</comment>
<feature type="coiled-coil region" evidence="6">
    <location>
        <begin position="59"/>
        <end position="86"/>
    </location>
</feature>
<dbReference type="GO" id="GO:0016567">
    <property type="term" value="P:protein ubiquitination"/>
    <property type="evidence" value="ECO:0007669"/>
    <property type="project" value="UniProtKB-UniPathway"/>
</dbReference>
<gene>
    <name evidence="8" type="ORF">DPX39_110038600</name>
</gene>
<dbReference type="PANTHER" id="PTHR13129">
    <property type="entry name" value="VPRBP PROTEIN-RELATED"/>
    <property type="match status" value="1"/>
</dbReference>
<evidence type="ECO:0000256" key="3">
    <source>
        <dbReference type="ARBA" id="ARBA00008845"/>
    </source>
</evidence>
<evidence type="ECO:0000256" key="6">
    <source>
        <dbReference type="SAM" id="Coils"/>
    </source>
</evidence>
<evidence type="ECO:0000256" key="5">
    <source>
        <dbReference type="ARBA" id="ARBA00023242"/>
    </source>
</evidence>
<feature type="compositionally biased region" description="Polar residues" evidence="7">
    <location>
        <begin position="1588"/>
        <end position="1604"/>
    </location>
</feature>
<evidence type="ECO:0000256" key="1">
    <source>
        <dbReference type="ARBA" id="ARBA00004123"/>
    </source>
</evidence>
<dbReference type="SUPFAM" id="SSF48371">
    <property type="entry name" value="ARM repeat"/>
    <property type="match status" value="1"/>
</dbReference>
<feature type="compositionally biased region" description="Acidic residues" evidence="7">
    <location>
        <begin position="1622"/>
        <end position="1631"/>
    </location>
</feature>
<dbReference type="InterPro" id="IPR036322">
    <property type="entry name" value="WD40_repeat_dom_sf"/>
</dbReference>
<dbReference type="PANTHER" id="PTHR13129:SF4">
    <property type="entry name" value="DDB1- AND CUL4-ASSOCIATED FACTOR 1"/>
    <property type="match status" value="1"/>
</dbReference>
<evidence type="ECO:0000313" key="9">
    <source>
        <dbReference type="Proteomes" id="UP000266743"/>
    </source>
</evidence>
<dbReference type="SUPFAM" id="SSF50978">
    <property type="entry name" value="WD40 repeat-like"/>
    <property type="match status" value="1"/>
</dbReference>
<dbReference type="Proteomes" id="UP000266743">
    <property type="component" value="Chromosome 11"/>
</dbReference>